<proteinExistence type="inferred from homology"/>
<feature type="transmembrane region" description="Helical" evidence="7">
    <location>
        <begin position="12"/>
        <end position="30"/>
    </location>
</feature>
<evidence type="ECO:0000256" key="7">
    <source>
        <dbReference type="SAM" id="Phobius"/>
    </source>
</evidence>
<comment type="similarity">
    <text evidence="2">Belongs to the bacterial sugar transferase family.</text>
</comment>
<evidence type="ECO:0000256" key="3">
    <source>
        <dbReference type="ARBA" id="ARBA00022679"/>
    </source>
</evidence>
<keyword evidence="5 7" id="KW-1133">Transmembrane helix</keyword>
<evidence type="ECO:0000256" key="4">
    <source>
        <dbReference type="ARBA" id="ARBA00022692"/>
    </source>
</evidence>
<gene>
    <name evidence="9" type="ORF">SAMN04488511_1284</name>
</gene>
<dbReference type="Proteomes" id="UP000198836">
    <property type="component" value="Unassembled WGS sequence"/>
</dbReference>
<evidence type="ECO:0000259" key="8">
    <source>
        <dbReference type="Pfam" id="PF02397"/>
    </source>
</evidence>
<feature type="transmembrane region" description="Helical" evidence="7">
    <location>
        <begin position="110"/>
        <end position="134"/>
    </location>
</feature>
<dbReference type="InterPro" id="IPR017473">
    <property type="entry name" value="Undecaprenyl-P_gluc_Ptfrase"/>
</dbReference>
<organism evidence="9 10">
    <name type="scientific">Pedobacter suwonensis</name>
    <dbReference type="NCBI Taxonomy" id="332999"/>
    <lineage>
        <taxon>Bacteria</taxon>
        <taxon>Pseudomonadati</taxon>
        <taxon>Bacteroidota</taxon>
        <taxon>Sphingobacteriia</taxon>
        <taxon>Sphingobacteriales</taxon>
        <taxon>Sphingobacteriaceae</taxon>
        <taxon>Pedobacter</taxon>
    </lineage>
</organism>
<dbReference type="EMBL" id="FOJM01000028">
    <property type="protein sequence ID" value="SFA60375.1"/>
    <property type="molecule type" value="Genomic_DNA"/>
</dbReference>
<feature type="transmembrane region" description="Helical" evidence="7">
    <location>
        <begin position="50"/>
        <end position="69"/>
    </location>
</feature>
<accession>A0A1I0U8K7</accession>
<keyword evidence="10" id="KW-1185">Reference proteome</keyword>
<dbReference type="Gene3D" id="3.40.50.720">
    <property type="entry name" value="NAD(P)-binding Rossmann-like Domain"/>
    <property type="match status" value="1"/>
</dbReference>
<dbReference type="Pfam" id="PF13727">
    <property type="entry name" value="CoA_binding_3"/>
    <property type="match status" value="1"/>
</dbReference>
<dbReference type="GO" id="GO:0016020">
    <property type="term" value="C:membrane"/>
    <property type="evidence" value="ECO:0007669"/>
    <property type="project" value="UniProtKB-SubCell"/>
</dbReference>
<dbReference type="InterPro" id="IPR003362">
    <property type="entry name" value="Bact_transf"/>
</dbReference>
<keyword evidence="6 7" id="KW-0472">Membrane</keyword>
<name>A0A1I0U8K7_9SPHI</name>
<feature type="transmembrane region" description="Helical" evidence="7">
    <location>
        <begin position="276"/>
        <end position="298"/>
    </location>
</feature>
<feature type="transmembrane region" description="Helical" evidence="7">
    <location>
        <begin position="81"/>
        <end position="98"/>
    </location>
</feature>
<dbReference type="RefSeq" id="WP_090988101.1">
    <property type="nucleotide sequence ID" value="NZ_FOJM01000028.1"/>
</dbReference>
<dbReference type="STRING" id="332999.SAMN04488511_1284"/>
<evidence type="ECO:0000256" key="1">
    <source>
        <dbReference type="ARBA" id="ARBA00004141"/>
    </source>
</evidence>
<dbReference type="NCBIfam" id="TIGR03023">
    <property type="entry name" value="WcaJ_sugtrans"/>
    <property type="match status" value="1"/>
</dbReference>
<dbReference type="GO" id="GO:0016780">
    <property type="term" value="F:phosphotransferase activity, for other substituted phosphate groups"/>
    <property type="evidence" value="ECO:0007669"/>
    <property type="project" value="TreeGrafter"/>
</dbReference>
<protein>
    <submittedName>
        <fullName evidence="9">Putative colanic acid biosysnthesis UDP-glucose lipid carrier transferase</fullName>
    </submittedName>
</protein>
<evidence type="ECO:0000313" key="9">
    <source>
        <dbReference type="EMBL" id="SFA60375.1"/>
    </source>
</evidence>
<dbReference type="PANTHER" id="PTHR30576">
    <property type="entry name" value="COLANIC BIOSYNTHESIS UDP-GLUCOSE LIPID CARRIER TRANSFERASE"/>
    <property type="match status" value="1"/>
</dbReference>
<dbReference type="Pfam" id="PF02397">
    <property type="entry name" value="Bac_transf"/>
    <property type="match status" value="1"/>
</dbReference>
<evidence type="ECO:0000256" key="2">
    <source>
        <dbReference type="ARBA" id="ARBA00006464"/>
    </source>
</evidence>
<keyword evidence="3 9" id="KW-0808">Transferase</keyword>
<sequence>MTPTRYLYLLKYILPVTDLIMLNVVYFAAYHVTPLLGKNVHNEMDKHHVVVYNLIWLFGSAIFGLYSSYGARKLERIYRGTYRTLALHFVLYLSYLLFSAEYEFSRTFLIVFYIGLVSAFILNRFIGTFIQYVVINKFNAAKKVAVMGSNATAIRLSDYIHKQRSLNLFGFVGDDEDIYDSMDGNDRISAKIQTAVESGVKEIYVAIAPHRMNDVSRLVAVADQQCVRLKFVPDIGGALAAPYTISYMGGEFPMITLRNEPLEIMGNRFKKRAFDVIFSAFVIVFVMSWLYPIIAILIKMQSPGPVLFKQLRSGRNDEPFWCWKFRSMKVNKDSDKKQATKDDDRITKIGHFLRKTSLDEMPQFFNVFFGSMSVVGPRPHMLKHTEEYKKIINQFMVRHFLKPGITGWAQVNGFRGETKENDAMENRVKFDIFYLENWTAMLDVKIIFMTIINVFRGEDNAY</sequence>
<comment type="subcellular location">
    <subcellularLocation>
        <location evidence="1">Membrane</location>
        <topology evidence="1">Multi-pass membrane protein</topology>
    </subcellularLocation>
</comment>
<keyword evidence="4 7" id="KW-0812">Transmembrane</keyword>
<dbReference type="InterPro" id="IPR017475">
    <property type="entry name" value="EPS_sugar_tfrase"/>
</dbReference>
<dbReference type="PANTHER" id="PTHR30576:SF0">
    <property type="entry name" value="UNDECAPRENYL-PHOSPHATE N-ACETYLGALACTOSAMINYL 1-PHOSPHATE TRANSFERASE-RELATED"/>
    <property type="match status" value="1"/>
</dbReference>
<evidence type="ECO:0000256" key="6">
    <source>
        <dbReference type="ARBA" id="ARBA00023136"/>
    </source>
</evidence>
<dbReference type="NCBIfam" id="TIGR03025">
    <property type="entry name" value="EPS_sugtrans"/>
    <property type="match status" value="1"/>
</dbReference>
<evidence type="ECO:0000256" key="5">
    <source>
        <dbReference type="ARBA" id="ARBA00022989"/>
    </source>
</evidence>
<reference evidence="10" key="1">
    <citation type="submission" date="2016-10" db="EMBL/GenBank/DDBJ databases">
        <authorList>
            <person name="Varghese N."/>
            <person name="Submissions S."/>
        </authorList>
    </citation>
    <scope>NUCLEOTIDE SEQUENCE [LARGE SCALE GENOMIC DNA]</scope>
    <source>
        <strain evidence="10">DSM 18130</strain>
    </source>
</reference>
<evidence type="ECO:0000313" key="10">
    <source>
        <dbReference type="Proteomes" id="UP000198836"/>
    </source>
</evidence>
<dbReference type="AlphaFoldDB" id="A0A1I0U8K7"/>
<feature type="domain" description="Bacterial sugar transferase" evidence="8">
    <location>
        <begin position="271"/>
        <end position="455"/>
    </location>
</feature>